<dbReference type="InterPro" id="IPR001100">
    <property type="entry name" value="Pyr_nuc-diS_OxRdtase"/>
</dbReference>
<dbReference type="Proteomes" id="UP000027731">
    <property type="component" value="Unassembled WGS sequence"/>
</dbReference>
<comment type="caution">
    <text evidence="10">The sequence shown here is derived from an EMBL/GenBank/DDBJ whole genome shotgun (WGS) entry which is preliminary data.</text>
</comment>
<dbReference type="InterPro" id="IPR036188">
    <property type="entry name" value="FAD/NAD-bd_sf"/>
</dbReference>
<gene>
    <name evidence="10" type="ORF">LR3_03770</name>
</gene>
<evidence type="ECO:0000256" key="5">
    <source>
        <dbReference type="PIRSR" id="PIRSR000350-2"/>
    </source>
</evidence>
<proteinExistence type="inferred from homology"/>
<accession>A0A073JMD2</accession>
<reference evidence="10 11" key="1">
    <citation type="submission" date="2014-06" db="EMBL/GenBank/DDBJ databases">
        <title>Genetic determinant of reutericyclin biosynthesis of Lactobacillus reuteri.</title>
        <authorList>
            <person name="Lin X."/>
            <person name="Duar R."/>
            <person name="Walter J."/>
            <person name="Gaenzle M."/>
        </authorList>
    </citation>
    <scope>NUCLEOTIDE SEQUENCE [LARGE SCALE GENOMIC DNA]</scope>
    <source>
        <strain evidence="10 11">LTH2584</strain>
    </source>
</reference>
<comment type="cofactor">
    <cofactor evidence="6">
        <name>FAD</name>
        <dbReference type="ChEBI" id="CHEBI:57692"/>
    </cofactor>
    <text evidence="6">Binds 1 FAD per subunit.</text>
</comment>
<dbReference type="SUPFAM" id="SSF55424">
    <property type="entry name" value="FAD/NAD-linked reductases, dimerisation (C-terminal) domain"/>
    <property type="match status" value="1"/>
</dbReference>
<dbReference type="GO" id="GO:0050660">
    <property type="term" value="F:flavin adenine dinucleotide binding"/>
    <property type="evidence" value="ECO:0007669"/>
    <property type="project" value="TreeGrafter"/>
</dbReference>
<protein>
    <submittedName>
        <fullName evidence="10">Pyridine nucleotide-disulfide oxidoreductase</fullName>
    </submittedName>
</protein>
<keyword evidence="6" id="KW-0547">Nucleotide-binding</keyword>
<dbReference type="AlphaFoldDB" id="A0A073JMD2"/>
<dbReference type="Pfam" id="PF07992">
    <property type="entry name" value="Pyr_redox_2"/>
    <property type="match status" value="1"/>
</dbReference>
<feature type="active site" description="Proton acceptor" evidence="5">
    <location>
        <position position="432"/>
    </location>
</feature>
<dbReference type="PRINTS" id="PR00411">
    <property type="entry name" value="PNDRDTASEI"/>
</dbReference>
<feature type="domain" description="Pyridine nucleotide-disulphide oxidoreductase dimerisation" evidence="8">
    <location>
        <begin position="334"/>
        <end position="441"/>
    </location>
</feature>
<dbReference type="RefSeq" id="WP_035169774.1">
    <property type="nucleotide sequence ID" value="NZ_RINQ01000071.1"/>
</dbReference>
<evidence type="ECO:0000256" key="1">
    <source>
        <dbReference type="ARBA" id="ARBA00007532"/>
    </source>
</evidence>
<dbReference type="Gene3D" id="3.30.390.30">
    <property type="match status" value="1"/>
</dbReference>
<dbReference type="PIRSF" id="PIRSF000350">
    <property type="entry name" value="Mercury_reductase_MerA"/>
    <property type="match status" value="1"/>
</dbReference>
<name>A0A073JMD2_LIMRT</name>
<dbReference type="PATRIC" id="fig|1598.90.peg.2011"/>
<keyword evidence="6" id="KW-0520">NAD</keyword>
<organism evidence="10 11">
    <name type="scientific">Limosilactobacillus reuteri</name>
    <name type="common">Lactobacillus reuteri</name>
    <dbReference type="NCBI Taxonomy" id="1598"/>
    <lineage>
        <taxon>Bacteria</taxon>
        <taxon>Bacillati</taxon>
        <taxon>Bacillota</taxon>
        <taxon>Bacilli</taxon>
        <taxon>Lactobacillales</taxon>
        <taxon>Lactobacillaceae</taxon>
        <taxon>Limosilactobacillus</taxon>
    </lineage>
</organism>
<feature type="binding site" evidence="6">
    <location>
        <position position="257"/>
    </location>
    <ligand>
        <name>NAD(+)</name>
        <dbReference type="ChEBI" id="CHEBI:57540"/>
    </ligand>
</feature>
<feature type="binding site" evidence="6">
    <location>
        <begin position="166"/>
        <end position="173"/>
    </location>
    <ligand>
        <name>NAD(+)</name>
        <dbReference type="ChEBI" id="CHEBI:57540"/>
    </ligand>
</feature>
<keyword evidence="3 6" id="KW-0274">FAD</keyword>
<dbReference type="InterPro" id="IPR016156">
    <property type="entry name" value="FAD/NAD-linked_Rdtase_dimer_sf"/>
</dbReference>
<dbReference type="PRINTS" id="PR00368">
    <property type="entry name" value="FADPNR"/>
</dbReference>
<evidence type="ECO:0000313" key="10">
    <source>
        <dbReference type="EMBL" id="KEK14169.1"/>
    </source>
</evidence>
<dbReference type="GO" id="GO:0003955">
    <property type="term" value="F:NAD(P)H dehydrogenase (quinone) activity"/>
    <property type="evidence" value="ECO:0007669"/>
    <property type="project" value="TreeGrafter"/>
</dbReference>
<dbReference type="Pfam" id="PF02852">
    <property type="entry name" value="Pyr_redox_dim"/>
    <property type="match status" value="1"/>
</dbReference>
<dbReference type="InterPro" id="IPR023753">
    <property type="entry name" value="FAD/NAD-binding_dom"/>
</dbReference>
<evidence type="ECO:0000313" key="11">
    <source>
        <dbReference type="Proteomes" id="UP000027731"/>
    </source>
</evidence>
<evidence type="ECO:0000256" key="3">
    <source>
        <dbReference type="ARBA" id="ARBA00022827"/>
    </source>
</evidence>
<dbReference type="FunFam" id="3.30.390.30:FF:000001">
    <property type="entry name" value="Dihydrolipoyl dehydrogenase"/>
    <property type="match status" value="1"/>
</dbReference>
<keyword evidence="2" id="KW-0285">Flavoprotein</keyword>
<evidence type="ECO:0000256" key="6">
    <source>
        <dbReference type="PIRSR" id="PIRSR000350-3"/>
    </source>
</evidence>
<keyword evidence="4" id="KW-0560">Oxidoreductase</keyword>
<dbReference type="InterPro" id="IPR004099">
    <property type="entry name" value="Pyr_nucl-diS_OxRdtase_dimer"/>
</dbReference>
<feature type="binding site" evidence="6">
    <location>
        <position position="52"/>
    </location>
    <ligand>
        <name>FAD</name>
        <dbReference type="ChEBI" id="CHEBI:57692"/>
    </ligand>
</feature>
<evidence type="ECO:0000259" key="8">
    <source>
        <dbReference type="Pfam" id="PF02852"/>
    </source>
</evidence>
<dbReference type="PANTHER" id="PTHR43014:SF4">
    <property type="entry name" value="PYRIDINE NUCLEOTIDE-DISULFIDE OXIDOREDUCTASE RCLA-RELATED"/>
    <property type="match status" value="1"/>
</dbReference>
<evidence type="ECO:0000259" key="9">
    <source>
        <dbReference type="Pfam" id="PF07992"/>
    </source>
</evidence>
<evidence type="ECO:0000256" key="2">
    <source>
        <dbReference type="ARBA" id="ARBA00022630"/>
    </source>
</evidence>
<sequence length="452" mass="49998">METVKNIIIGFGKGGKTLAKFLAQHGEQVLVIEKSKQMYGGTCINIACLPSKRLIIEAAHGTSFEDAVDGKNVMTSQLRQKNYQMLASEDNITVLDGTAHFTGNHTIDVQTPDGQTLSYKGERIFINTGATPTIPDIPGLKDSRFLMNSTQAMDQPKLPRELVIIGGGYIGLEFANMFTSFGSHVTVLDHHQTLLPREDNDVAEMVIQNFKDNGVRFEVGVDIKTIGEQDNQAAITFARTDNRETTIFADKILVATGRKPATAALDLQNTDIKVAKNGAIVVDDLLHTSVPNVWAIGDVKGGPQFTYISLDDFRIIKEELFGNKERRVSDRLVVPTNVFIEPSLAQVGLTEKEAQKQGKKYLLFKMPAAAIPKAKVLKDTRGLLKVLVDPQTNLIIGATLYVQEAQEIINMIVLAMRAKLPYQMLRDQIYTHPTISEAFNDLFKQPVDNKKE</sequence>
<evidence type="ECO:0000256" key="4">
    <source>
        <dbReference type="ARBA" id="ARBA00023002"/>
    </source>
</evidence>
<dbReference type="PANTHER" id="PTHR43014">
    <property type="entry name" value="MERCURIC REDUCTASE"/>
    <property type="match status" value="1"/>
</dbReference>
<comment type="similarity">
    <text evidence="1">Belongs to the class-I pyridine nucleotide-disulfide oxidoreductase family.</text>
</comment>
<feature type="binding site" evidence="6">
    <location>
        <position position="298"/>
    </location>
    <ligand>
        <name>FAD</name>
        <dbReference type="ChEBI" id="CHEBI:57692"/>
    </ligand>
</feature>
<dbReference type="Gene3D" id="3.50.50.60">
    <property type="entry name" value="FAD/NAD(P)-binding domain"/>
    <property type="match status" value="2"/>
</dbReference>
<evidence type="ECO:0000256" key="7">
    <source>
        <dbReference type="PIRSR" id="PIRSR000350-4"/>
    </source>
</evidence>
<feature type="domain" description="FAD/NAD(P)-binding" evidence="9">
    <location>
        <begin position="7"/>
        <end position="307"/>
    </location>
</feature>
<dbReference type="EMBL" id="JOSX01000021">
    <property type="protein sequence ID" value="KEK14169.1"/>
    <property type="molecule type" value="Genomic_DNA"/>
</dbReference>
<feature type="disulfide bond" description="Redox-active" evidence="7">
    <location>
        <begin position="43"/>
        <end position="48"/>
    </location>
</feature>
<dbReference type="SUPFAM" id="SSF51905">
    <property type="entry name" value="FAD/NAD(P)-binding domain"/>
    <property type="match status" value="1"/>
</dbReference>